<keyword evidence="1" id="KW-0472">Membrane</keyword>
<dbReference type="AlphaFoldDB" id="A0AAV5SGK8"/>
<evidence type="ECO:0000313" key="3">
    <source>
        <dbReference type="Proteomes" id="UP001432027"/>
    </source>
</evidence>
<keyword evidence="1" id="KW-1133">Transmembrane helix</keyword>
<protein>
    <recommendedName>
        <fullName evidence="4">G protein-coupled receptor</fullName>
    </recommendedName>
</protein>
<keyword evidence="1" id="KW-0812">Transmembrane</keyword>
<accession>A0AAV5SGK8</accession>
<dbReference type="Proteomes" id="UP001432027">
    <property type="component" value="Unassembled WGS sequence"/>
</dbReference>
<keyword evidence="3" id="KW-1185">Reference proteome</keyword>
<feature type="transmembrane region" description="Helical" evidence="1">
    <location>
        <begin position="35"/>
        <end position="53"/>
    </location>
</feature>
<organism evidence="2 3">
    <name type="scientific">Pristionchus entomophagus</name>
    <dbReference type="NCBI Taxonomy" id="358040"/>
    <lineage>
        <taxon>Eukaryota</taxon>
        <taxon>Metazoa</taxon>
        <taxon>Ecdysozoa</taxon>
        <taxon>Nematoda</taxon>
        <taxon>Chromadorea</taxon>
        <taxon>Rhabditida</taxon>
        <taxon>Rhabditina</taxon>
        <taxon>Diplogasteromorpha</taxon>
        <taxon>Diplogasteroidea</taxon>
        <taxon>Neodiplogasteridae</taxon>
        <taxon>Pristionchus</taxon>
    </lineage>
</organism>
<dbReference type="EMBL" id="BTSX01000001">
    <property type="protein sequence ID" value="GMS79813.1"/>
    <property type="molecule type" value="Genomic_DNA"/>
</dbReference>
<proteinExistence type="predicted"/>
<sequence length="108" mass="11899">MIQPEGKKKSSQSALYIIFSHLIGAVSRVEVSVLFISTLGFLPLHLLLTFAAMRATMAMRRRIPIVDNHNFSLQPRGGGGIHEIVISSIGCLRTASIRGRSRSVIERI</sequence>
<gene>
    <name evidence="2" type="ORF">PENTCL1PPCAC_1988</name>
</gene>
<name>A0AAV5SGK8_9BILA</name>
<evidence type="ECO:0000313" key="2">
    <source>
        <dbReference type="EMBL" id="GMS79813.1"/>
    </source>
</evidence>
<comment type="caution">
    <text evidence="2">The sequence shown here is derived from an EMBL/GenBank/DDBJ whole genome shotgun (WGS) entry which is preliminary data.</text>
</comment>
<reference evidence="2" key="1">
    <citation type="submission" date="2023-10" db="EMBL/GenBank/DDBJ databases">
        <title>Genome assembly of Pristionchus species.</title>
        <authorList>
            <person name="Yoshida K."/>
            <person name="Sommer R.J."/>
        </authorList>
    </citation>
    <scope>NUCLEOTIDE SEQUENCE</scope>
    <source>
        <strain evidence="2">RS0144</strain>
    </source>
</reference>
<evidence type="ECO:0000256" key="1">
    <source>
        <dbReference type="SAM" id="Phobius"/>
    </source>
</evidence>
<evidence type="ECO:0008006" key="4">
    <source>
        <dbReference type="Google" id="ProtNLM"/>
    </source>
</evidence>